<evidence type="ECO:0000313" key="4">
    <source>
        <dbReference type="EMBL" id="GLG91693.1"/>
    </source>
</evidence>
<dbReference type="SUPFAM" id="SSF53448">
    <property type="entry name" value="Nucleotide-diphospho-sugar transferases"/>
    <property type="match status" value="1"/>
</dbReference>
<keyword evidence="1" id="KW-0328">Glycosyltransferase</keyword>
<dbReference type="PANTHER" id="PTHR22916">
    <property type="entry name" value="GLYCOSYLTRANSFERASE"/>
    <property type="match status" value="1"/>
</dbReference>
<dbReference type="Pfam" id="PF00535">
    <property type="entry name" value="Glycos_transf_2"/>
    <property type="match status" value="1"/>
</dbReference>
<comment type="caution">
    <text evidence="4">The sequence shown here is derived from an EMBL/GenBank/DDBJ whole genome shotgun (WGS) entry which is preliminary data.</text>
</comment>
<dbReference type="RefSeq" id="WP_281845809.1">
    <property type="nucleotide sequence ID" value="NZ_BSCH01000024.1"/>
</dbReference>
<keyword evidence="2" id="KW-0808">Transferase</keyword>
<dbReference type="Proteomes" id="UP001145094">
    <property type="component" value="Unassembled WGS sequence"/>
</dbReference>
<sequence length="334" mass="38801">MKTIISVIVPVYKTETTLKECISSLLNQTVKGLEIILVDDGSPDNCPMICDEYASKYDQIKVIHKENGGLSSARNAGLEVATGEFIGFVDSDDYVSTKMYQKLYQRIKADNSDICICSHYTVNSEGQIKEHRFKNIPLKLDIDTIYSHLILPLIGYLPNKDESIVEGFVCRNLYRKELIFDYRFKSEREYFAEDVISDLELYSRCKSISILNECLYFYQYNDESLSNKYRPDVSLLLNHLLTWEADFLKLNGIFDKEKERIYSSGIKFVLFSFQNIKKGGLSKTEIENEIAKVFEQELLSESIRNISLSYYNLKMKVFIVLCRLKWKRILLKLL</sequence>
<evidence type="ECO:0000256" key="2">
    <source>
        <dbReference type="ARBA" id="ARBA00022679"/>
    </source>
</evidence>
<reference evidence="4" key="1">
    <citation type="submission" date="2022-11" db="EMBL/GenBank/DDBJ databases">
        <title>Draft genome sequence of Sellimonas catena strain 18CBH55.</title>
        <authorList>
            <person name="Hisatomi A."/>
            <person name="Ohkuma M."/>
            <person name="Sakamoto M."/>
        </authorList>
    </citation>
    <scope>NUCLEOTIDE SEQUENCE</scope>
    <source>
        <strain evidence="4">18CBH55</strain>
    </source>
</reference>
<proteinExistence type="predicted"/>
<dbReference type="CDD" id="cd00761">
    <property type="entry name" value="Glyco_tranf_GTA_type"/>
    <property type="match status" value="1"/>
</dbReference>
<evidence type="ECO:0000256" key="1">
    <source>
        <dbReference type="ARBA" id="ARBA00022676"/>
    </source>
</evidence>
<protein>
    <recommendedName>
        <fullName evidence="3">Glycosyltransferase 2-like domain-containing protein</fullName>
    </recommendedName>
</protein>
<dbReference type="Gene3D" id="3.90.550.10">
    <property type="entry name" value="Spore Coat Polysaccharide Biosynthesis Protein SpsA, Chain A"/>
    <property type="match status" value="1"/>
</dbReference>
<dbReference type="PANTHER" id="PTHR22916:SF51">
    <property type="entry name" value="GLYCOSYLTRANSFERASE EPSH-RELATED"/>
    <property type="match status" value="1"/>
</dbReference>
<accession>A0A9W6CKW8</accession>
<dbReference type="AlphaFoldDB" id="A0A9W6CKW8"/>
<reference evidence="4" key="2">
    <citation type="submission" date="2022-11" db="EMBL/GenBank/DDBJ databases">
        <title>Draft genome sequence of Sellimonas catena strain 18CBH55.</title>
        <authorList>
            <person name="Atsushi H."/>
            <person name="Moriya O."/>
            <person name="Mitsuo S."/>
        </authorList>
    </citation>
    <scope>NUCLEOTIDE SEQUENCE</scope>
    <source>
        <strain evidence="4">18CBH55</strain>
    </source>
</reference>
<name>A0A9W6CKW8_9FIRM</name>
<dbReference type="GO" id="GO:0016757">
    <property type="term" value="F:glycosyltransferase activity"/>
    <property type="evidence" value="ECO:0007669"/>
    <property type="project" value="UniProtKB-KW"/>
</dbReference>
<evidence type="ECO:0000259" key="3">
    <source>
        <dbReference type="Pfam" id="PF00535"/>
    </source>
</evidence>
<organism evidence="4 5">
    <name type="scientific">Sellimonas catena</name>
    <dbReference type="NCBI Taxonomy" id="2994035"/>
    <lineage>
        <taxon>Bacteria</taxon>
        <taxon>Bacillati</taxon>
        <taxon>Bacillota</taxon>
        <taxon>Clostridia</taxon>
        <taxon>Lachnospirales</taxon>
        <taxon>Lachnospiraceae</taxon>
        <taxon>Sellimonas</taxon>
    </lineage>
</organism>
<reference evidence="4" key="3">
    <citation type="journal article" date="2023" name="Int. J. Syst. Evol. Microbiol.">
        <title>Sellimonas catena sp. nov., isolated from human faeces.</title>
        <authorList>
            <person name="Hisatomi A."/>
            <person name="Ohkuma M."/>
            <person name="Sakamoto M."/>
        </authorList>
    </citation>
    <scope>NUCLEOTIDE SEQUENCE</scope>
    <source>
        <strain evidence="4">18CBH55</strain>
    </source>
</reference>
<gene>
    <name evidence="4" type="ORF">Selli2_31200</name>
</gene>
<feature type="domain" description="Glycosyltransferase 2-like" evidence="3">
    <location>
        <begin position="6"/>
        <end position="133"/>
    </location>
</feature>
<dbReference type="EMBL" id="BSCH01000024">
    <property type="protein sequence ID" value="GLG91693.1"/>
    <property type="molecule type" value="Genomic_DNA"/>
</dbReference>
<evidence type="ECO:0000313" key="5">
    <source>
        <dbReference type="Proteomes" id="UP001145094"/>
    </source>
</evidence>
<dbReference type="InterPro" id="IPR001173">
    <property type="entry name" value="Glyco_trans_2-like"/>
</dbReference>
<dbReference type="InterPro" id="IPR029044">
    <property type="entry name" value="Nucleotide-diphossugar_trans"/>
</dbReference>